<dbReference type="Pfam" id="PF00466">
    <property type="entry name" value="Ribosomal_L10"/>
    <property type="match status" value="1"/>
</dbReference>
<sequence>MPKSKRNKVVALTRTEKKGKDSKSVLFDKVRTAADENPHCYVISVSNMRNIILKAMRQGMKTQNTTFFFGNNRVIAKALGGPDREHEFKEGLRFVGEALKGDVGLCFSQLGLDEIREYVAFSQYVHTDFARNGVVATHTITLPAGPVFRRIEAVEMDTVEDELAPSYLPTAKEEIMAFPNNMETQLRGLGMPTLLKGGVIMLMREYTICTEGEPLTTNQAQLLKHFNFKMAKFNVRIVGHWSDTDGYEVVDGSNEEDDEEGGEDRAAMEEEDD</sequence>
<keyword evidence="5 6" id="KW-0539">Nucleus</keyword>
<protein>
    <recommendedName>
        <fullName evidence="6">Ribosome assembly factor mrt4</fullName>
    </recommendedName>
</protein>
<evidence type="ECO:0000256" key="5">
    <source>
        <dbReference type="ARBA" id="ARBA00023242"/>
    </source>
</evidence>
<evidence type="ECO:0000313" key="9">
    <source>
        <dbReference type="EMBL" id="ORY47489.1"/>
    </source>
</evidence>
<dbReference type="GO" id="GO:0006364">
    <property type="term" value="P:rRNA processing"/>
    <property type="evidence" value="ECO:0007669"/>
    <property type="project" value="TreeGrafter"/>
</dbReference>
<organism evidence="9 10">
    <name type="scientific">Rhizoclosmatium globosum</name>
    <dbReference type="NCBI Taxonomy" id="329046"/>
    <lineage>
        <taxon>Eukaryota</taxon>
        <taxon>Fungi</taxon>
        <taxon>Fungi incertae sedis</taxon>
        <taxon>Chytridiomycota</taxon>
        <taxon>Chytridiomycota incertae sedis</taxon>
        <taxon>Chytridiomycetes</taxon>
        <taxon>Chytridiales</taxon>
        <taxon>Chytriomycetaceae</taxon>
        <taxon>Rhizoclosmatium</taxon>
    </lineage>
</organism>
<gene>
    <name evidence="9" type="ORF">BCR33DRAFT_658153</name>
</gene>
<accession>A0A1Y2CKE6</accession>
<dbReference type="GO" id="GO:0005737">
    <property type="term" value="C:cytoplasm"/>
    <property type="evidence" value="ECO:0007669"/>
    <property type="project" value="UniProtKB-SubCell"/>
</dbReference>
<dbReference type="InterPro" id="IPR043164">
    <property type="entry name" value="Ribosomal_uL10-like_insert_sf"/>
</dbReference>
<dbReference type="EMBL" id="MCGO01000014">
    <property type="protein sequence ID" value="ORY47489.1"/>
    <property type="molecule type" value="Genomic_DNA"/>
</dbReference>
<comment type="subunit">
    <text evidence="3 6">Associates with the pre-60S ribosomal particle.</text>
</comment>
<dbReference type="AlphaFoldDB" id="A0A1Y2CKE6"/>
<dbReference type="PANTHER" id="PTHR45841">
    <property type="entry name" value="MRNA TURNOVER PROTEIN 4 MRTO4"/>
    <property type="match status" value="1"/>
</dbReference>
<reference evidence="9 10" key="1">
    <citation type="submission" date="2016-07" db="EMBL/GenBank/DDBJ databases">
        <title>Pervasive Adenine N6-methylation of Active Genes in Fungi.</title>
        <authorList>
            <consortium name="DOE Joint Genome Institute"/>
            <person name="Mondo S.J."/>
            <person name="Dannebaum R.O."/>
            <person name="Kuo R.C."/>
            <person name="Labutti K."/>
            <person name="Haridas S."/>
            <person name="Kuo A."/>
            <person name="Salamov A."/>
            <person name="Ahrendt S.R."/>
            <person name="Lipzen A."/>
            <person name="Sullivan W."/>
            <person name="Andreopoulos W.B."/>
            <person name="Clum A."/>
            <person name="Lindquist E."/>
            <person name="Daum C."/>
            <person name="Ramamoorthy G.K."/>
            <person name="Gryganskyi A."/>
            <person name="Culley D."/>
            <person name="Magnuson J.K."/>
            <person name="James T.Y."/>
            <person name="O'Malley M.A."/>
            <person name="Stajich J.E."/>
            <person name="Spatafora J.W."/>
            <person name="Visel A."/>
            <person name="Grigoriev I.V."/>
        </authorList>
    </citation>
    <scope>NUCLEOTIDE SEQUENCE [LARGE SCALE GENOMIC DNA]</scope>
    <source>
        <strain evidence="9 10">JEL800</strain>
    </source>
</reference>
<evidence type="ECO:0000313" key="10">
    <source>
        <dbReference type="Proteomes" id="UP000193642"/>
    </source>
</evidence>
<dbReference type="STRING" id="329046.A0A1Y2CKE6"/>
<feature type="domain" description="Large ribosomal subunit protein uL10-like insertion" evidence="8">
    <location>
        <begin position="130"/>
        <end position="227"/>
    </location>
</feature>
<dbReference type="OrthoDB" id="10262308at2759"/>
<comment type="similarity">
    <text evidence="2 6">Belongs to the universal ribosomal protein uL10 family.</text>
</comment>
<dbReference type="InterPro" id="IPR033867">
    <property type="entry name" value="Mrt4"/>
</dbReference>
<comment type="subcellular location">
    <subcellularLocation>
        <location evidence="6">Cytoplasm</location>
    </subcellularLocation>
    <subcellularLocation>
        <location evidence="6">Nucleus</location>
        <location evidence="6">Nucleolus</location>
    </subcellularLocation>
</comment>
<evidence type="ECO:0000256" key="2">
    <source>
        <dbReference type="ARBA" id="ARBA00008889"/>
    </source>
</evidence>
<dbReference type="GO" id="GO:0000956">
    <property type="term" value="P:nuclear-transcribed mRNA catabolic process"/>
    <property type="evidence" value="ECO:0007669"/>
    <property type="project" value="TreeGrafter"/>
</dbReference>
<evidence type="ECO:0000256" key="4">
    <source>
        <dbReference type="ARBA" id="ARBA00022490"/>
    </source>
</evidence>
<dbReference type="CDD" id="cd05796">
    <property type="entry name" value="Ribosomal_P0_like"/>
    <property type="match status" value="1"/>
</dbReference>
<evidence type="ECO:0000256" key="3">
    <source>
        <dbReference type="ARBA" id="ARBA00011117"/>
    </source>
</evidence>
<keyword evidence="10" id="KW-1185">Reference proteome</keyword>
<dbReference type="SUPFAM" id="SSF160369">
    <property type="entry name" value="Ribosomal protein L10-like"/>
    <property type="match status" value="1"/>
</dbReference>
<evidence type="ECO:0000256" key="7">
    <source>
        <dbReference type="SAM" id="MobiDB-lite"/>
    </source>
</evidence>
<dbReference type="GO" id="GO:0000027">
    <property type="term" value="P:ribosomal large subunit assembly"/>
    <property type="evidence" value="ECO:0007669"/>
    <property type="project" value="InterPro"/>
</dbReference>
<feature type="compositionally biased region" description="Basic and acidic residues" evidence="7">
    <location>
        <begin position="263"/>
        <end position="273"/>
    </location>
</feature>
<feature type="compositionally biased region" description="Acidic residues" evidence="7">
    <location>
        <begin position="246"/>
        <end position="262"/>
    </location>
</feature>
<dbReference type="Proteomes" id="UP000193642">
    <property type="component" value="Unassembled WGS sequence"/>
</dbReference>
<dbReference type="Gene3D" id="3.90.105.20">
    <property type="match status" value="1"/>
</dbReference>
<dbReference type="GO" id="GO:0030687">
    <property type="term" value="C:preribosome, large subunit precursor"/>
    <property type="evidence" value="ECO:0007669"/>
    <property type="project" value="TreeGrafter"/>
</dbReference>
<proteinExistence type="inferred from homology"/>
<dbReference type="InterPro" id="IPR051742">
    <property type="entry name" value="Ribosome_Assembly_uL10"/>
</dbReference>
<feature type="region of interest" description="Disordered" evidence="7">
    <location>
        <begin position="246"/>
        <end position="273"/>
    </location>
</feature>
<evidence type="ECO:0000256" key="6">
    <source>
        <dbReference type="RuleBase" id="RU364039"/>
    </source>
</evidence>
<dbReference type="FunFam" id="3.90.105.20:FF:000003">
    <property type="entry name" value="Ribosome assembly factor mrt4"/>
    <property type="match status" value="1"/>
</dbReference>
<comment type="function">
    <text evidence="1 6">Component of the ribosome assembly machinery. Nuclear paralog of the ribosomal protein P0, it binds pre-60S subunits at an early stage of assembly in the nucleolus, and is replaced by P0 in cytoplasmic pre-60S subunits and mature 80S ribosomes.</text>
</comment>
<comment type="caution">
    <text evidence="9">The sequence shown here is derived from an EMBL/GenBank/DDBJ whole genome shotgun (WGS) entry which is preliminary data.</text>
</comment>
<dbReference type="InterPro" id="IPR001790">
    <property type="entry name" value="Ribosomal_uL10"/>
</dbReference>
<dbReference type="Gene3D" id="3.30.70.1730">
    <property type="match status" value="1"/>
</dbReference>
<name>A0A1Y2CKE6_9FUNG</name>
<evidence type="ECO:0000259" key="8">
    <source>
        <dbReference type="Pfam" id="PF17777"/>
    </source>
</evidence>
<dbReference type="GO" id="GO:0005730">
    <property type="term" value="C:nucleolus"/>
    <property type="evidence" value="ECO:0007669"/>
    <property type="project" value="UniProtKB-SubCell"/>
</dbReference>
<dbReference type="InterPro" id="IPR043141">
    <property type="entry name" value="Ribosomal_uL10-like_sf"/>
</dbReference>
<keyword evidence="4 6" id="KW-0963">Cytoplasm</keyword>
<dbReference type="Pfam" id="PF17777">
    <property type="entry name" value="RL10P_insert"/>
    <property type="match status" value="1"/>
</dbReference>
<evidence type="ECO:0000256" key="1">
    <source>
        <dbReference type="ARBA" id="ARBA00004046"/>
    </source>
</evidence>
<dbReference type="PANTHER" id="PTHR45841:SF1">
    <property type="entry name" value="MRNA TURNOVER PROTEIN 4 HOMOLOG"/>
    <property type="match status" value="1"/>
</dbReference>
<dbReference type="InterPro" id="IPR040637">
    <property type="entry name" value="Ribosomal_uL10-like_insert"/>
</dbReference>
<keyword evidence="6" id="KW-0690">Ribosome biogenesis</keyword>
<dbReference type="GO" id="GO:0003723">
    <property type="term" value="F:RNA binding"/>
    <property type="evidence" value="ECO:0007669"/>
    <property type="project" value="TreeGrafter"/>
</dbReference>